<dbReference type="InterPro" id="IPR001480">
    <property type="entry name" value="Bulb-type_lectin_dom"/>
</dbReference>
<keyword evidence="5 11" id="KW-0732">Signal</keyword>
<organism evidence="13 14">
    <name type="scientific">Gambusia affinis</name>
    <name type="common">Western mosquitofish</name>
    <name type="synonym">Heterandria affinis</name>
    <dbReference type="NCBI Taxonomy" id="33528"/>
    <lineage>
        <taxon>Eukaryota</taxon>
        <taxon>Metazoa</taxon>
        <taxon>Chordata</taxon>
        <taxon>Craniata</taxon>
        <taxon>Vertebrata</taxon>
        <taxon>Euteleostomi</taxon>
        <taxon>Actinopterygii</taxon>
        <taxon>Neopterygii</taxon>
        <taxon>Teleostei</taxon>
        <taxon>Neoteleostei</taxon>
        <taxon>Acanthomorphata</taxon>
        <taxon>Ovalentaria</taxon>
        <taxon>Atherinomorphae</taxon>
        <taxon>Cyprinodontiformes</taxon>
        <taxon>Poeciliidae</taxon>
        <taxon>Poeciliinae</taxon>
        <taxon>Gambusia</taxon>
    </lineage>
</organism>
<evidence type="ECO:0000256" key="3">
    <source>
        <dbReference type="ARBA" id="ARBA00022500"/>
    </source>
</evidence>
<evidence type="ECO:0000313" key="13">
    <source>
        <dbReference type="EMBL" id="PWA18134.1"/>
    </source>
</evidence>
<dbReference type="SUPFAM" id="SSF51110">
    <property type="entry name" value="alpha-D-mannose-specific plant lectins"/>
    <property type="match status" value="1"/>
</dbReference>
<evidence type="ECO:0000256" key="10">
    <source>
        <dbReference type="SAM" id="MobiDB-lite"/>
    </source>
</evidence>
<evidence type="ECO:0000256" key="5">
    <source>
        <dbReference type="ARBA" id="ARBA00022729"/>
    </source>
</evidence>
<dbReference type="EMBL" id="NHOQ01002355">
    <property type="protein sequence ID" value="PWA18134.1"/>
    <property type="molecule type" value="Genomic_DNA"/>
</dbReference>
<evidence type="ECO:0000256" key="9">
    <source>
        <dbReference type="ARBA" id="ARBA00032785"/>
    </source>
</evidence>
<evidence type="ECO:0000256" key="2">
    <source>
        <dbReference type="ARBA" id="ARBA00018808"/>
    </source>
</evidence>
<keyword evidence="4" id="KW-0964">Secreted</keyword>
<dbReference type="SUPFAM" id="SSF54403">
    <property type="entry name" value="Cystatin/monellin"/>
    <property type="match status" value="1"/>
</dbReference>
<evidence type="ECO:0000256" key="1">
    <source>
        <dbReference type="ARBA" id="ARBA00004613"/>
    </source>
</evidence>
<dbReference type="GO" id="GO:0006935">
    <property type="term" value="P:chemotaxis"/>
    <property type="evidence" value="ECO:0007669"/>
    <property type="project" value="UniProtKB-KW"/>
</dbReference>
<evidence type="ECO:0000313" key="14">
    <source>
        <dbReference type="Proteomes" id="UP000250572"/>
    </source>
</evidence>
<dbReference type="InterPro" id="IPR036426">
    <property type="entry name" value="Bulb-type_lectin_dom_sf"/>
</dbReference>
<dbReference type="InterPro" id="IPR046350">
    <property type="entry name" value="Cystatin_sf"/>
</dbReference>
<dbReference type="InterPro" id="IPR029562">
    <property type="entry name" value="Chemerin"/>
</dbReference>
<keyword evidence="14" id="KW-1185">Reference proteome</keyword>
<gene>
    <name evidence="13" type="ORF">CCH79_00004045</name>
</gene>
<dbReference type="Gene3D" id="3.10.450.10">
    <property type="match status" value="1"/>
</dbReference>
<protein>
    <recommendedName>
        <fullName evidence="2">Retinoic acid receptor responder protein 2</fullName>
    </recommendedName>
    <alternativeName>
        <fullName evidence="9">Chemerin</fullName>
    </alternativeName>
</protein>
<dbReference type="AlphaFoldDB" id="A0A315V4A0"/>
<comment type="subcellular location">
    <subcellularLocation>
        <location evidence="1">Secreted</location>
    </subcellularLocation>
</comment>
<keyword evidence="6" id="KW-0221">Differentiation</keyword>
<keyword evidence="8" id="KW-0395">Inflammatory response</keyword>
<dbReference type="PANTHER" id="PTHR15106:SF2">
    <property type="entry name" value="RETINOIC ACID RECEPTOR RESPONDER PROTEIN 2"/>
    <property type="match status" value="1"/>
</dbReference>
<comment type="caution">
    <text evidence="13">The sequence shown here is derived from an EMBL/GenBank/DDBJ whole genome shotgun (WGS) entry which is preliminary data.</text>
</comment>
<sequence length="339" mass="38453">MAAGLLLLLVCAGGLLLPAEAQGSYDQLPTALKAGVDLALEQLMSHAGVKHHFRFLKSVEKNERDEGFGVRFLFHHFHLRPTRCAKGTAASDARICPFRNDRPMMDCAVCYKTVNEQIETTPEPYVHCIQRPRLTAEMTTTRMDHWKKMTYRTGGASIMALKMSRNYLSHNDELRRGDYLLSNNREWKAVFQNDGNFVIYGWKPTWASDTCESDAVRLIMQADCNLVMYNSNDTPRWSTGSYLQGSHVCRVQLTDDGKLLRHHNGADKKKKTKNFDHPQVKIDLIYEANRRFKKIIHPQVAILANHTDSSRPGTELADSPTDYKGKTGTQDISEYLCGD</sequence>
<dbReference type="GO" id="GO:0050994">
    <property type="term" value="P:regulation of lipid catabolic process"/>
    <property type="evidence" value="ECO:0007669"/>
    <property type="project" value="InterPro"/>
</dbReference>
<dbReference type="PROSITE" id="PS50927">
    <property type="entry name" value="BULB_LECTIN"/>
    <property type="match status" value="1"/>
</dbReference>
<dbReference type="GO" id="GO:0030154">
    <property type="term" value="P:cell differentiation"/>
    <property type="evidence" value="ECO:0007669"/>
    <property type="project" value="UniProtKB-KW"/>
</dbReference>
<proteinExistence type="predicted"/>
<feature type="chain" id="PRO_5016388067" description="Retinoic acid receptor responder protein 2" evidence="11">
    <location>
        <begin position="22"/>
        <end position="339"/>
    </location>
</feature>
<reference evidence="13 14" key="1">
    <citation type="journal article" date="2018" name="G3 (Bethesda)">
        <title>A High-Quality Reference Genome for the Invasive Mosquitofish Gambusia affinis Using a Chicago Library.</title>
        <authorList>
            <person name="Hoffberg S.L."/>
            <person name="Troendle N.J."/>
            <person name="Glenn T.C."/>
            <person name="Mahmud O."/>
            <person name="Louha S."/>
            <person name="Chalopin D."/>
            <person name="Bennetzen J.L."/>
            <person name="Mauricio R."/>
        </authorList>
    </citation>
    <scope>NUCLEOTIDE SEQUENCE [LARGE SCALE GENOMIC DNA]</scope>
    <source>
        <strain evidence="13">NE01/NJP1002.9</strain>
        <tissue evidence="13">Muscle</tissue>
    </source>
</reference>
<accession>A0A315V4A0</accession>
<name>A0A315V4A0_GAMAF</name>
<dbReference type="GO" id="GO:0006954">
    <property type="term" value="P:inflammatory response"/>
    <property type="evidence" value="ECO:0007669"/>
    <property type="project" value="UniProtKB-KW"/>
</dbReference>
<dbReference type="PANTHER" id="PTHR15106">
    <property type="entry name" value="RETINOIC ACID RECEPTOR RESPONDER PROTEIN 2"/>
    <property type="match status" value="1"/>
</dbReference>
<keyword evidence="7" id="KW-1015">Disulfide bond</keyword>
<keyword evidence="3" id="KW-0145">Chemotaxis</keyword>
<dbReference type="Proteomes" id="UP000250572">
    <property type="component" value="Unassembled WGS sequence"/>
</dbReference>
<feature type="signal peptide" evidence="11">
    <location>
        <begin position="1"/>
        <end position="21"/>
    </location>
</feature>
<evidence type="ECO:0000259" key="12">
    <source>
        <dbReference type="PROSITE" id="PS50927"/>
    </source>
</evidence>
<feature type="region of interest" description="Disordered" evidence="10">
    <location>
        <begin position="306"/>
        <end position="332"/>
    </location>
</feature>
<evidence type="ECO:0000256" key="6">
    <source>
        <dbReference type="ARBA" id="ARBA00022782"/>
    </source>
</evidence>
<dbReference type="GO" id="GO:0005576">
    <property type="term" value="C:extracellular region"/>
    <property type="evidence" value="ECO:0007669"/>
    <property type="project" value="UniProtKB-SubCell"/>
</dbReference>
<dbReference type="SMART" id="SM00108">
    <property type="entry name" value="B_lectin"/>
    <property type="match status" value="1"/>
</dbReference>
<evidence type="ECO:0000256" key="8">
    <source>
        <dbReference type="ARBA" id="ARBA00023198"/>
    </source>
</evidence>
<dbReference type="STRING" id="33528.ENSGAFP00000031213"/>
<evidence type="ECO:0000256" key="7">
    <source>
        <dbReference type="ARBA" id="ARBA00023157"/>
    </source>
</evidence>
<evidence type="ECO:0000256" key="11">
    <source>
        <dbReference type="SAM" id="SignalP"/>
    </source>
</evidence>
<evidence type="ECO:0000256" key="4">
    <source>
        <dbReference type="ARBA" id="ARBA00022525"/>
    </source>
</evidence>
<dbReference type="GO" id="GO:0005102">
    <property type="term" value="F:signaling receptor binding"/>
    <property type="evidence" value="ECO:0007669"/>
    <property type="project" value="InterPro"/>
</dbReference>
<feature type="domain" description="Bulb-type lectin" evidence="12">
    <location>
        <begin position="165"/>
        <end position="274"/>
    </location>
</feature>
<dbReference type="Gene3D" id="2.90.10.10">
    <property type="entry name" value="Bulb-type lectin domain"/>
    <property type="match status" value="2"/>
</dbReference>